<comment type="caution">
    <text evidence="4">Lacks conserved residue(s) required for the propagation of feature annotation.</text>
</comment>
<protein>
    <submittedName>
        <fullName evidence="6">Patatin, putative</fullName>
    </submittedName>
</protein>
<feature type="active site" description="Nucleophile" evidence="4">
    <location>
        <position position="49"/>
    </location>
</feature>
<dbReference type="GO" id="GO:0016042">
    <property type="term" value="P:lipid catabolic process"/>
    <property type="evidence" value="ECO:0007669"/>
    <property type="project" value="UniProtKB-UniRule"/>
</dbReference>
<name>Q094B5_STIAD</name>
<dbReference type="EMBL" id="AAMD01000041">
    <property type="protein sequence ID" value="EAU67070.1"/>
    <property type="molecule type" value="Genomic_DNA"/>
</dbReference>
<dbReference type="PANTHER" id="PTHR14226">
    <property type="entry name" value="NEUROPATHY TARGET ESTERASE/SWISS CHEESE D.MELANOGASTER"/>
    <property type="match status" value="1"/>
</dbReference>
<comment type="caution">
    <text evidence="6">The sequence shown here is derived from an EMBL/GenBank/DDBJ whole genome shotgun (WGS) entry which is preliminary data.</text>
</comment>
<dbReference type="AlphaFoldDB" id="Q094B5"/>
<evidence type="ECO:0000313" key="6">
    <source>
        <dbReference type="EMBL" id="EAU67070.1"/>
    </source>
</evidence>
<dbReference type="InterPro" id="IPR016035">
    <property type="entry name" value="Acyl_Trfase/lysoPLipase"/>
</dbReference>
<sequence length="427" mass="46217">MMSRLKTGLVLGGGAARGAYEAGVLSYLREEFEPAFGRELKLNIIAGTSVGAIHACYLAATNHQPLQQAQGLIAHWTAMKVEEVLRCGYGDIVRLLRETLGKAAAPNDIQHGGLVDPRGLRALVGRGIPWRNISRNLRGGHLDALAVSATHIGTGGATVFIQRQGGGVPTWSDDPNSQAVATRIGPNHALASAALPIVFPVVRIRGRLHMDGGLRLNVPLSPALRLGAQRVLIISLRPNPAEVQGEPQGPTVQEREQASVTAPFLIGQMLNMLMTDRIDQDLGRLRRLNAILEAGTKKYGPGFAETLSSAVHPHRSQPVRAIRELLVRPSKDLGTLAAEYVRAPGFRKRSQGLAHRTILKLVEREAPRDADLASYLLFDGGFADILIDLGRQDARALRPQWERFWSEKPQSLAEEATLTLSEEASAA</sequence>
<proteinExistence type="predicted"/>
<dbReference type="InterPro" id="IPR050301">
    <property type="entry name" value="NTE"/>
</dbReference>
<organism evidence="6 7">
    <name type="scientific">Stigmatella aurantiaca (strain DW4/3-1)</name>
    <dbReference type="NCBI Taxonomy" id="378806"/>
    <lineage>
        <taxon>Bacteria</taxon>
        <taxon>Pseudomonadati</taxon>
        <taxon>Myxococcota</taxon>
        <taxon>Myxococcia</taxon>
        <taxon>Myxococcales</taxon>
        <taxon>Cystobacterineae</taxon>
        <taxon>Archangiaceae</taxon>
        <taxon>Stigmatella</taxon>
    </lineage>
</organism>
<dbReference type="PROSITE" id="PS51635">
    <property type="entry name" value="PNPLA"/>
    <property type="match status" value="1"/>
</dbReference>
<gene>
    <name evidence="6" type="ORF">STIAU_4156</name>
</gene>
<accession>Q094B5</accession>
<dbReference type="SUPFAM" id="SSF52151">
    <property type="entry name" value="FabD/lysophospholipase-like"/>
    <property type="match status" value="1"/>
</dbReference>
<dbReference type="GO" id="GO:0016787">
    <property type="term" value="F:hydrolase activity"/>
    <property type="evidence" value="ECO:0007669"/>
    <property type="project" value="UniProtKB-UniRule"/>
</dbReference>
<dbReference type="Pfam" id="PF01734">
    <property type="entry name" value="Patatin"/>
    <property type="match status" value="1"/>
</dbReference>
<feature type="active site" description="Proton acceptor" evidence="4">
    <location>
        <position position="211"/>
    </location>
</feature>
<evidence type="ECO:0000313" key="7">
    <source>
        <dbReference type="Proteomes" id="UP000032702"/>
    </source>
</evidence>
<keyword evidence="3 4" id="KW-0443">Lipid metabolism</keyword>
<feature type="domain" description="PNPLA" evidence="5">
    <location>
        <begin position="9"/>
        <end position="224"/>
    </location>
</feature>
<feature type="short sequence motif" description="DGA/G" evidence="4">
    <location>
        <begin position="211"/>
        <end position="213"/>
    </location>
</feature>
<dbReference type="Gene3D" id="3.40.1090.10">
    <property type="entry name" value="Cytosolic phospholipase A2 catalytic domain"/>
    <property type="match status" value="1"/>
</dbReference>
<evidence type="ECO:0000256" key="1">
    <source>
        <dbReference type="ARBA" id="ARBA00022801"/>
    </source>
</evidence>
<dbReference type="Proteomes" id="UP000032702">
    <property type="component" value="Unassembled WGS sequence"/>
</dbReference>
<keyword evidence="2 4" id="KW-0442">Lipid degradation</keyword>
<evidence type="ECO:0000256" key="4">
    <source>
        <dbReference type="PROSITE-ProRule" id="PRU01161"/>
    </source>
</evidence>
<keyword evidence="1 4" id="KW-0378">Hydrolase</keyword>
<evidence type="ECO:0000259" key="5">
    <source>
        <dbReference type="PROSITE" id="PS51635"/>
    </source>
</evidence>
<reference evidence="6 7" key="1">
    <citation type="submission" date="2006-04" db="EMBL/GenBank/DDBJ databases">
        <authorList>
            <person name="Nierman W.C."/>
        </authorList>
    </citation>
    <scope>NUCLEOTIDE SEQUENCE [LARGE SCALE GENOMIC DNA]</scope>
    <source>
        <strain evidence="6 7">DW4/3-1</strain>
    </source>
</reference>
<dbReference type="InterPro" id="IPR002641">
    <property type="entry name" value="PNPLA_dom"/>
</dbReference>
<feature type="short sequence motif" description="GXSXG" evidence="4">
    <location>
        <begin position="47"/>
        <end position="51"/>
    </location>
</feature>
<dbReference type="PANTHER" id="PTHR14226:SF57">
    <property type="entry name" value="BLR7027 PROTEIN"/>
    <property type="match status" value="1"/>
</dbReference>
<evidence type="ECO:0000256" key="2">
    <source>
        <dbReference type="ARBA" id="ARBA00022963"/>
    </source>
</evidence>
<evidence type="ECO:0000256" key="3">
    <source>
        <dbReference type="ARBA" id="ARBA00023098"/>
    </source>
</evidence>